<gene>
    <name evidence="7" type="primary">g7334</name>
    <name evidence="7" type="ORF">EsDP_00007334</name>
</gene>
<keyword evidence="8" id="KW-1185">Reference proteome</keyword>
<comment type="caution">
    <text evidence="7">The sequence shown here is derived from an EMBL/GenBank/DDBJ whole genome shotgun (WGS) entry which is preliminary data.</text>
</comment>
<dbReference type="InterPro" id="IPR044862">
    <property type="entry name" value="Pro_4_hyd_alph_FE2OG_OXY"/>
</dbReference>
<keyword evidence="5" id="KW-0408">Iron</keyword>
<evidence type="ECO:0000256" key="1">
    <source>
        <dbReference type="ARBA" id="ARBA00001961"/>
    </source>
</evidence>
<evidence type="ECO:0000313" key="8">
    <source>
        <dbReference type="Proteomes" id="UP001562357"/>
    </source>
</evidence>
<dbReference type="EMBL" id="BAAFGZ010000636">
    <property type="protein sequence ID" value="GAB0139119.1"/>
    <property type="molecule type" value="Genomic_DNA"/>
</dbReference>
<evidence type="ECO:0000256" key="4">
    <source>
        <dbReference type="ARBA" id="ARBA00023002"/>
    </source>
</evidence>
<name>A0ABQ0D082_9HYPO</name>
<dbReference type="PANTHER" id="PTHR10869">
    <property type="entry name" value="PROLYL 4-HYDROXYLASE ALPHA SUBUNIT"/>
    <property type="match status" value="1"/>
</dbReference>
<dbReference type="InterPro" id="IPR045054">
    <property type="entry name" value="P4HA-like"/>
</dbReference>
<dbReference type="PANTHER" id="PTHR10869:SF246">
    <property type="entry name" value="TRANSMEMBRANE PROLYL 4-HYDROXYLASE"/>
    <property type="match status" value="1"/>
</dbReference>
<evidence type="ECO:0000256" key="2">
    <source>
        <dbReference type="ARBA" id="ARBA00022723"/>
    </source>
</evidence>
<evidence type="ECO:0000256" key="3">
    <source>
        <dbReference type="ARBA" id="ARBA00022964"/>
    </source>
</evidence>
<evidence type="ECO:0000313" key="7">
    <source>
        <dbReference type="EMBL" id="GAB0139119.1"/>
    </source>
</evidence>
<proteinExistence type="predicted"/>
<comment type="cofactor">
    <cofactor evidence="1">
        <name>L-ascorbate</name>
        <dbReference type="ChEBI" id="CHEBI:38290"/>
    </cofactor>
</comment>
<dbReference type="Gene3D" id="2.60.120.620">
    <property type="entry name" value="q2cbj1_9rhob like domain"/>
    <property type="match status" value="1"/>
</dbReference>
<sequence>MAELKSVRRFIAFITFLVVPLVSYQTAIYKVLGRLQRSWTLFRVREPNYQVQVFKADPVVLYIHNFLSKDEIRYIVNLVKERYEVSRVWPDDIGYVDPEVRVSESAEIPVDDVVIRRIQKRARHFMGWRNANTTIQPIKTQRYGFNGFYTFHYDWVDFDSRFPGNRMTTFMVYVEDACTGGGTNFPRIPQPQDKRWCDVIACSGDDDFEDYPGVTFKPIAGSAIYWENFDANGNGHEATRHAALPVRSGQKTGLNVWSWDSSWRDPKSEHDQSE</sequence>
<dbReference type="SMART" id="SM00702">
    <property type="entry name" value="P4Hc"/>
    <property type="match status" value="1"/>
</dbReference>
<reference evidence="8" key="1">
    <citation type="submission" date="2024-06" db="EMBL/GenBank/DDBJ databases">
        <title>Draft Genome Sequences of Epichloe bromicola Strains Isolated from Elymus ciliaris.</title>
        <authorList>
            <consortium name="Epichloe bromicola genome sequencing consortium"/>
            <person name="Miura A."/>
            <person name="Imano S."/>
            <person name="Ashida A."/>
            <person name="Sato I."/>
            <person name="Chiba S."/>
            <person name="Tanaka A."/>
            <person name="Camagna M."/>
            <person name="Takemoto D."/>
        </authorList>
    </citation>
    <scope>NUCLEOTIDE SEQUENCE [LARGE SCALE GENOMIC DNA]</scope>
    <source>
        <strain evidence="8">DP</strain>
    </source>
</reference>
<keyword evidence="4" id="KW-0560">Oxidoreductase</keyword>
<dbReference type="InterPro" id="IPR006620">
    <property type="entry name" value="Pro_4_hyd_alph"/>
</dbReference>
<dbReference type="Pfam" id="PF13640">
    <property type="entry name" value="2OG-FeII_Oxy_3"/>
    <property type="match status" value="1"/>
</dbReference>
<keyword evidence="2" id="KW-0479">Metal-binding</keyword>
<keyword evidence="3" id="KW-0223">Dioxygenase</keyword>
<evidence type="ECO:0000259" key="6">
    <source>
        <dbReference type="SMART" id="SM00702"/>
    </source>
</evidence>
<evidence type="ECO:0000256" key="5">
    <source>
        <dbReference type="ARBA" id="ARBA00023004"/>
    </source>
</evidence>
<feature type="domain" description="Prolyl 4-hydroxylase alpha subunit" evidence="6">
    <location>
        <begin position="58"/>
        <end position="259"/>
    </location>
</feature>
<accession>A0ABQ0D082</accession>
<protein>
    <recommendedName>
        <fullName evidence="6">Prolyl 4-hydroxylase alpha subunit domain-containing protein</fullName>
    </recommendedName>
</protein>
<dbReference type="Proteomes" id="UP001562357">
    <property type="component" value="Unassembled WGS sequence"/>
</dbReference>
<organism evidence="7 8">
    <name type="scientific">Epichloe bromicola</name>
    <dbReference type="NCBI Taxonomy" id="79588"/>
    <lineage>
        <taxon>Eukaryota</taxon>
        <taxon>Fungi</taxon>
        <taxon>Dikarya</taxon>
        <taxon>Ascomycota</taxon>
        <taxon>Pezizomycotina</taxon>
        <taxon>Sordariomycetes</taxon>
        <taxon>Hypocreomycetidae</taxon>
        <taxon>Hypocreales</taxon>
        <taxon>Clavicipitaceae</taxon>
        <taxon>Epichloe</taxon>
    </lineage>
</organism>